<protein>
    <submittedName>
        <fullName evidence="1">Aldose 1-epimerase</fullName>
    </submittedName>
</protein>
<dbReference type="GO" id="GO:0004034">
    <property type="term" value="F:aldose 1-epimerase activity"/>
    <property type="evidence" value="ECO:0007669"/>
    <property type="project" value="TreeGrafter"/>
</dbReference>
<dbReference type="OrthoDB" id="4739604at2"/>
<keyword evidence="2" id="KW-1185">Reference proteome</keyword>
<dbReference type="HOGENOM" id="CLU_052486_1_0_11"/>
<dbReference type="Proteomes" id="UP000000628">
    <property type="component" value="Chromosome"/>
</dbReference>
<dbReference type="PANTHER" id="PTHR10091">
    <property type="entry name" value="ALDOSE-1-EPIMERASE"/>
    <property type="match status" value="1"/>
</dbReference>
<dbReference type="Gene3D" id="2.70.98.10">
    <property type="match status" value="1"/>
</dbReference>
<dbReference type="InterPro" id="IPR014718">
    <property type="entry name" value="GH-type_carb-bd"/>
</dbReference>
<dbReference type="AlphaFoldDB" id="C7R1S2"/>
<evidence type="ECO:0000313" key="2">
    <source>
        <dbReference type="Proteomes" id="UP000000628"/>
    </source>
</evidence>
<dbReference type="GO" id="GO:0030246">
    <property type="term" value="F:carbohydrate binding"/>
    <property type="evidence" value="ECO:0007669"/>
    <property type="project" value="InterPro"/>
</dbReference>
<dbReference type="EMBL" id="CP001706">
    <property type="protein sequence ID" value="ACV08390.1"/>
    <property type="molecule type" value="Genomic_DNA"/>
</dbReference>
<organism evidence="1 2">
    <name type="scientific">Jonesia denitrificans (strain ATCC 14870 / DSM 20603 / BCRC 15368 / CIP 55.134 / JCM 11481 / NBRC 15587 / NCTC 10816 / Prevot 55134)</name>
    <name type="common">Listeria denitrificans</name>
    <dbReference type="NCBI Taxonomy" id="471856"/>
    <lineage>
        <taxon>Bacteria</taxon>
        <taxon>Bacillati</taxon>
        <taxon>Actinomycetota</taxon>
        <taxon>Actinomycetes</taxon>
        <taxon>Micrococcales</taxon>
        <taxon>Jonesiaceae</taxon>
        <taxon>Jonesia</taxon>
    </lineage>
</organism>
<gene>
    <name evidence="1" type="ordered locus">Jden_0726</name>
</gene>
<evidence type="ECO:0000313" key="1">
    <source>
        <dbReference type="EMBL" id="ACV08390.1"/>
    </source>
</evidence>
<dbReference type="GO" id="GO:0033499">
    <property type="term" value="P:galactose catabolic process via UDP-galactose, Leloir pathway"/>
    <property type="evidence" value="ECO:0007669"/>
    <property type="project" value="TreeGrafter"/>
</dbReference>
<dbReference type="SUPFAM" id="SSF74650">
    <property type="entry name" value="Galactose mutarotase-like"/>
    <property type="match status" value="1"/>
</dbReference>
<dbReference type="InterPro" id="IPR011013">
    <property type="entry name" value="Gal_mutarotase_sf_dom"/>
</dbReference>
<dbReference type="PANTHER" id="PTHR10091:SF0">
    <property type="entry name" value="GALACTOSE MUTAROTASE"/>
    <property type="match status" value="1"/>
</dbReference>
<accession>C7R1S2</accession>
<name>C7R1S2_JONDD</name>
<sequence length="328" mass="36802">MTAPNTLDHGSLDSLPTVILTHGGSGSRVEITQRGATVLSWKAPWRRGLGDFMEGFVSEEDFNGQSGMRNGLLFPVQNRLRDARYSWDGKTYSVPMQCPSDPEPIHGFVRLHDWTLIATDLDHEDRVSVVFAFSIRPGDHDWYPFSLDLTVRYELTADSLNVEFRCMNIGDTDAPVNFGWHPYYRIPGHETFDDLALRIPTRAQVNTDDALIPLPGDAAYDVRASDVIHETLADVHYDTAFTALVRDEDGIIRTRLTEGIDGPGLALWQERGGVLVYTEGNYPRYRGSVAIEPVESLTDAFNRPDRQTEVRLEAGTERVFRFGASVVQ</sequence>
<dbReference type="eggNOG" id="COG2017">
    <property type="taxonomic scope" value="Bacteria"/>
</dbReference>
<dbReference type="RefSeq" id="WP_015771018.1">
    <property type="nucleotide sequence ID" value="NC_013174.1"/>
</dbReference>
<proteinExistence type="predicted"/>
<reference evidence="1 2" key="1">
    <citation type="journal article" date="2009" name="Stand. Genomic Sci.">
        <title>Complete genome sequence of Jonesia denitrificans type strain (Prevot 55134).</title>
        <authorList>
            <person name="Pukall R."/>
            <person name="Gehrich-Schroter G."/>
            <person name="Lapidus A."/>
            <person name="Nolan M."/>
            <person name="Glavina Del Rio T."/>
            <person name="Lucas S."/>
            <person name="Chen F."/>
            <person name="Tice H."/>
            <person name="Pitluck S."/>
            <person name="Cheng J.F."/>
            <person name="Copeland A."/>
            <person name="Saunders E."/>
            <person name="Brettin T."/>
            <person name="Detter J.C."/>
            <person name="Bruce D."/>
            <person name="Goodwin L."/>
            <person name="Pati A."/>
            <person name="Ivanova N."/>
            <person name="Mavromatis K."/>
            <person name="Ovchinnikova G."/>
            <person name="Chen A."/>
            <person name="Palaniappan K."/>
            <person name="Land M."/>
            <person name="Hauser L."/>
            <person name="Chang Y.J."/>
            <person name="Jeffries C.D."/>
            <person name="Chain P."/>
            <person name="Goker M."/>
            <person name="Bristow J."/>
            <person name="Eisen J.A."/>
            <person name="Markowitz V."/>
            <person name="Hugenholtz P."/>
            <person name="Kyrpides N.C."/>
            <person name="Klenk H.P."/>
            <person name="Han C."/>
        </authorList>
    </citation>
    <scope>NUCLEOTIDE SEQUENCE [LARGE SCALE GENOMIC DNA]</scope>
    <source>
        <strain evidence="2">ATCC 14870 / DSM 20603 / BCRC 15368 / CIP 55.134 / JCM 11481 / NBRC 15587 / NCTC 10816 / Prevot 55134</strain>
    </source>
</reference>
<dbReference type="STRING" id="471856.Jden_0726"/>
<dbReference type="CDD" id="cd01081">
    <property type="entry name" value="Aldose_epim"/>
    <property type="match status" value="1"/>
</dbReference>
<dbReference type="KEGG" id="jde:Jden_0726"/>
<dbReference type="GO" id="GO:0006006">
    <property type="term" value="P:glucose metabolic process"/>
    <property type="evidence" value="ECO:0007669"/>
    <property type="project" value="TreeGrafter"/>
</dbReference>
<dbReference type="InterPro" id="IPR016129">
    <property type="entry name" value="Caspase_his_AS"/>
</dbReference>
<dbReference type="InterPro" id="IPR008183">
    <property type="entry name" value="Aldose_1/G6P_1-epimerase"/>
</dbReference>
<dbReference type="PROSITE" id="PS01121">
    <property type="entry name" value="CASPASE_HIS"/>
    <property type="match status" value="1"/>
</dbReference>
<dbReference type="Pfam" id="PF01263">
    <property type="entry name" value="Aldose_epim"/>
    <property type="match status" value="1"/>
</dbReference>